<evidence type="ECO:0000313" key="1">
    <source>
        <dbReference type="EMBL" id="EGC32949.1"/>
    </source>
</evidence>
<reference evidence="2" key="1">
    <citation type="journal article" date="2011" name="Genome Biol.">
        <title>Comparative genomics of the social amoebae Dictyostelium discoideum and Dictyostelium purpureum.</title>
        <authorList>
            <consortium name="US DOE Joint Genome Institute (JGI-PGF)"/>
            <person name="Sucgang R."/>
            <person name="Kuo A."/>
            <person name="Tian X."/>
            <person name="Salerno W."/>
            <person name="Parikh A."/>
            <person name="Feasley C.L."/>
            <person name="Dalin E."/>
            <person name="Tu H."/>
            <person name="Huang E."/>
            <person name="Barry K."/>
            <person name="Lindquist E."/>
            <person name="Shapiro H."/>
            <person name="Bruce D."/>
            <person name="Schmutz J."/>
            <person name="Salamov A."/>
            <person name="Fey P."/>
            <person name="Gaudet P."/>
            <person name="Anjard C."/>
            <person name="Babu M.M."/>
            <person name="Basu S."/>
            <person name="Bushmanova Y."/>
            <person name="van der Wel H."/>
            <person name="Katoh-Kurasawa M."/>
            <person name="Dinh C."/>
            <person name="Coutinho P.M."/>
            <person name="Saito T."/>
            <person name="Elias M."/>
            <person name="Schaap P."/>
            <person name="Kay R.R."/>
            <person name="Henrissat B."/>
            <person name="Eichinger L."/>
            <person name="Rivero F."/>
            <person name="Putnam N.H."/>
            <person name="West C.M."/>
            <person name="Loomis W.F."/>
            <person name="Chisholm R.L."/>
            <person name="Shaulsky G."/>
            <person name="Strassmann J.E."/>
            <person name="Queller D.C."/>
            <person name="Kuspa A."/>
            <person name="Grigoriev I.V."/>
        </authorList>
    </citation>
    <scope>NUCLEOTIDE SEQUENCE [LARGE SCALE GENOMIC DNA]</scope>
    <source>
        <strain evidence="2">QSDP1</strain>
    </source>
</reference>
<protein>
    <submittedName>
        <fullName evidence="1">Uncharacterized protein</fullName>
    </submittedName>
</protein>
<proteinExistence type="predicted"/>
<gene>
    <name evidence="1" type="ORF">DICPUDRAFT_23586</name>
</gene>
<dbReference type="RefSeq" id="XP_003290515.1">
    <property type="nucleotide sequence ID" value="XM_003290467.1"/>
</dbReference>
<dbReference type="AlphaFoldDB" id="F0ZSW6"/>
<feature type="non-terminal residue" evidence="1">
    <location>
        <position position="1"/>
    </location>
</feature>
<dbReference type="Proteomes" id="UP000001064">
    <property type="component" value="Unassembled WGS sequence"/>
</dbReference>
<dbReference type="Gene3D" id="3.30.40.10">
    <property type="entry name" value="Zinc/RING finger domain, C3HC4 (zinc finger)"/>
    <property type="match status" value="1"/>
</dbReference>
<feature type="non-terminal residue" evidence="1">
    <location>
        <position position="112"/>
    </location>
</feature>
<keyword evidence="2" id="KW-1185">Reference proteome</keyword>
<dbReference type="EMBL" id="GL871165">
    <property type="protein sequence ID" value="EGC32949.1"/>
    <property type="molecule type" value="Genomic_DNA"/>
</dbReference>
<dbReference type="GeneID" id="10507910"/>
<dbReference type="KEGG" id="dpp:DICPUDRAFT_23586"/>
<evidence type="ECO:0000313" key="2">
    <source>
        <dbReference type="Proteomes" id="UP000001064"/>
    </source>
</evidence>
<name>F0ZSW6_DICPU</name>
<organism evidence="1 2">
    <name type="scientific">Dictyostelium purpureum</name>
    <name type="common">Slime mold</name>
    <dbReference type="NCBI Taxonomy" id="5786"/>
    <lineage>
        <taxon>Eukaryota</taxon>
        <taxon>Amoebozoa</taxon>
        <taxon>Evosea</taxon>
        <taxon>Eumycetozoa</taxon>
        <taxon>Dictyostelia</taxon>
        <taxon>Dictyosteliales</taxon>
        <taxon>Dictyosteliaceae</taxon>
        <taxon>Dictyostelium</taxon>
    </lineage>
</organism>
<accession>F0ZSW6</accession>
<dbReference type="InParanoid" id="F0ZSW6"/>
<dbReference type="VEuPathDB" id="AmoebaDB:DICPUDRAFT_23586"/>
<sequence length="112" mass="12658">SCIFCKGLFYKKEILGCSNSHFACTSCWKGENGNEVKICIKCKTPPPFFGGMCKNTVVENQILEEKIFCPYSYGLDLYTTVDDNEMVALAKDEYGCKETIEVRELDTHLKSC</sequence>
<dbReference type="InterPro" id="IPR013083">
    <property type="entry name" value="Znf_RING/FYVE/PHD"/>
</dbReference>